<evidence type="ECO:0000313" key="15">
    <source>
        <dbReference type="EMBL" id="MCM2532028.1"/>
    </source>
</evidence>
<dbReference type="EC" id="1.7.99.4" evidence="15"/>
<evidence type="ECO:0000256" key="10">
    <source>
        <dbReference type="ARBA" id="ARBA00023004"/>
    </source>
</evidence>
<name>A0ABT0W8W6_9BACI</name>
<dbReference type="PANTHER" id="PTHR30598">
    <property type="entry name" value="NITRATE REDUCTASE PRIVATE CHAPERONE, REDOX ENZYME MATURATION PROTEIN REMP FAMILY"/>
    <property type="match status" value="1"/>
</dbReference>
<dbReference type="EMBL" id="JAMQCR010000001">
    <property type="protein sequence ID" value="MCM2532028.1"/>
    <property type="molecule type" value="Genomic_DNA"/>
</dbReference>
<dbReference type="InterPro" id="IPR023234">
    <property type="entry name" value="NarG-like_domain"/>
</dbReference>
<evidence type="ECO:0000256" key="3">
    <source>
        <dbReference type="ARBA" id="ARBA00022475"/>
    </source>
</evidence>
<gene>
    <name evidence="15" type="primary">narI</name>
    <name evidence="15" type="ORF">NDK43_06025</name>
</gene>
<keyword evidence="3" id="KW-1003">Cell membrane</keyword>
<evidence type="ECO:0000256" key="6">
    <source>
        <dbReference type="ARBA" id="ARBA00022723"/>
    </source>
</evidence>
<keyword evidence="8 13" id="KW-1133">Transmembrane helix</keyword>
<dbReference type="InterPro" id="IPR003816">
    <property type="entry name" value="Nitrate_red_gam"/>
</dbReference>
<dbReference type="InterPro" id="IPR051936">
    <property type="entry name" value="Heme-iron_electron_transfer"/>
</dbReference>
<comment type="caution">
    <text evidence="15">The sequence shown here is derived from an EMBL/GenBank/DDBJ whole genome shotgun (WGS) entry which is preliminary data.</text>
</comment>
<evidence type="ECO:0000256" key="8">
    <source>
        <dbReference type="ARBA" id="ARBA00022989"/>
    </source>
</evidence>
<protein>
    <submittedName>
        <fullName evidence="15">Respiratory nitrate reductase subunit gamma</fullName>
        <ecNumber evidence="15">1.7.99.4</ecNumber>
    </submittedName>
</protein>
<keyword evidence="11" id="KW-0534">Nitrate assimilation</keyword>
<evidence type="ECO:0000259" key="14">
    <source>
        <dbReference type="Pfam" id="PF02665"/>
    </source>
</evidence>
<keyword evidence="4" id="KW-0349">Heme</keyword>
<keyword evidence="10" id="KW-0408">Iron</keyword>
<feature type="transmembrane region" description="Helical" evidence="13">
    <location>
        <begin position="185"/>
        <end position="206"/>
    </location>
</feature>
<evidence type="ECO:0000256" key="13">
    <source>
        <dbReference type="SAM" id="Phobius"/>
    </source>
</evidence>
<dbReference type="PANTHER" id="PTHR30598:SF3">
    <property type="entry name" value="RESPIRATORY NITRATE REDUCTASE 1 GAMMA CHAIN"/>
    <property type="match status" value="1"/>
</dbReference>
<feature type="transmembrane region" description="Helical" evidence="13">
    <location>
        <begin position="126"/>
        <end position="146"/>
    </location>
</feature>
<proteinExistence type="predicted"/>
<evidence type="ECO:0000256" key="7">
    <source>
        <dbReference type="ARBA" id="ARBA00022982"/>
    </source>
</evidence>
<dbReference type="Gene3D" id="1.20.950.20">
    <property type="entry name" value="Transmembrane di-heme cytochromes, Chain C"/>
    <property type="match status" value="1"/>
</dbReference>
<evidence type="ECO:0000256" key="4">
    <source>
        <dbReference type="ARBA" id="ARBA00022617"/>
    </source>
</evidence>
<feature type="transmembrane region" description="Helical" evidence="13">
    <location>
        <begin position="6"/>
        <end position="27"/>
    </location>
</feature>
<evidence type="ECO:0000256" key="11">
    <source>
        <dbReference type="ARBA" id="ARBA00023063"/>
    </source>
</evidence>
<evidence type="ECO:0000256" key="1">
    <source>
        <dbReference type="ARBA" id="ARBA00004651"/>
    </source>
</evidence>
<comment type="subcellular location">
    <subcellularLocation>
        <location evidence="1">Cell membrane</location>
        <topology evidence="1">Multi-pass membrane protein</topology>
    </subcellularLocation>
</comment>
<evidence type="ECO:0000313" key="16">
    <source>
        <dbReference type="Proteomes" id="UP001523262"/>
    </source>
</evidence>
<evidence type="ECO:0000256" key="12">
    <source>
        <dbReference type="ARBA" id="ARBA00023136"/>
    </source>
</evidence>
<feature type="transmembrane region" description="Helical" evidence="13">
    <location>
        <begin position="48"/>
        <end position="72"/>
    </location>
</feature>
<reference evidence="15 16" key="1">
    <citation type="submission" date="2022-06" db="EMBL/GenBank/DDBJ databases">
        <authorList>
            <person name="Jeon C.O."/>
        </authorList>
    </citation>
    <scope>NUCLEOTIDE SEQUENCE [LARGE SCALE GENOMIC DNA]</scope>
    <source>
        <strain evidence="15 16">KCTC 13943</strain>
    </source>
</reference>
<keyword evidence="16" id="KW-1185">Reference proteome</keyword>
<dbReference type="Pfam" id="PF02665">
    <property type="entry name" value="Nitrate_red_gam"/>
    <property type="match status" value="1"/>
</dbReference>
<feature type="domain" description="NarG-like" evidence="14">
    <location>
        <begin position="5"/>
        <end position="223"/>
    </location>
</feature>
<keyword evidence="6" id="KW-0479">Metal-binding</keyword>
<evidence type="ECO:0000256" key="2">
    <source>
        <dbReference type="ARBA" id="ARBA00022448"/>
    </source>
</evidence>
<feature type="transmembrane region" description="Helical" evidence="13">
    <location>
        <begin position="84"/>
        <end position="106"/>
    </location>
</feature>
<dbReference type="NCBIfam" id="TIGR00351">
    <property type="entry name" value="narI"/>
    <property type="match status" value="1"/>
</dbReference>
<keyword evidence="12 13" id="KW-0472">Membrane</keyword>
<evidence type="ECO:0000256" key="9">
    <source>
        <dbReference type="ARBA" id="ARBA00023002"/>
    </source>
</evidence>
<keyword evidence="5 13" id="KW-0812">Transmembrane</keyword>
<keyword evidence="2" id="KW-0813">Transport</keyword>
<keyword evidence="7" id="KW-0249">Electron transport</keyword>
<accession>A0ABT0W8W6</accession>
<dbReference type="Proteomes" id="UP001523262">
    <property type="component" value="Unassembled WGS sequence"/>
</dbReference>
<keyword evidence="9 15" id="KW-0560">Oxidoreductase</keyword>
<evidence type="ECO:0000256" key="5">
    <source>
        <dbReference type="ARBA" id="ARBA00022692"/>
    </source>
</evidence>
<dbReference type="GO" id="GO:0016491">
    <property type="term" value="F:oxidoreductase activity"/>
    <property type="evidence" value="ECO:0007669"/>
    <property type="project" value="UniProtKB-KW"/>
</dbReference>
<dbReference type="InterPro" id="IPR036197">
    <property type="entry name" value="NarG-like_sf"/>
</dbReference>
<organism evidence="15 16">
    <name type="scientific">Neobacillus pocheonensis</name>
    <dbReference type="NCBI Taxonomy" id="363869"/>
    <lineage>
        <taxon>Bacteria</taxon>
        <taxon>Bacillati</taxon>
        <taxon>Bacillota</taxon>
        <taxon>Bacilli</taxon>
        <taxon>Bacillales</taxon>
        <taxon>Bacillaceae</taxon>
        <taxon>Neobacillus</taxon>
    </lineage>
</organism>
<sequence length="231" mass="26684">MEVVFWWTIFPYVCGTILIIATFYRFVFRGKSWTAPSTEIFEKKWLRIGSMVFHYGIIFAFLGHVMGVLIPIEVYHALGVEDHVYHFFAIAGGGVAALMVVFGLVVMLIRKFSFPRVRAHTTRGGYFTIIWLLLVVGLGTYMTLIYNTTVGAYEYRLAIGPWFRSLFTFHPQSQLMLGVPTIFKVHIILSFILFAAIPFTMLVHMFSFPLRYPTRAPQQYRSRHGYNKNGR</sequence>
<dbReference type="SUPFAM" id="SSF103501">
    <property type="entry name" value="Respiratory nitrate reductase 1 gamma chain"/>
    <property type="match status" value="1"/>
</dbReference>